<dbReference type="Pfam" id="PF19718">
    <property type="entry name" value="USP47_C"/>
    <property type="match status" value="1"/>
</dbReference>
<dbReference type="InParanoid" id="A0A1X7SDD3"/>
<sequence>LSELSGVPAEYIYCAKYGLFPVEISCLDIEYKLKWCSITSDRYSLGLFYDDGCVIYY</sequence>
<evidence type="ECO:0000313" key="2">
    <source>
        <dbReference type="EnsemblMetazoa" id="Aqu2.1.00067_001"/>
    </source>
</evidence>
<dbReference type="AlphaFoldDB" id="A0A1X7SDD3"/>
<dbReference type="eggNOG" id="KOG4598">
    <property type="taxonomic scope" value="Eukaryota"/>
</dbReference>
<proteinExistence type="predicted"/>
<name>A0A1X7SDD3_AMPQE</name>
<accession>A0A1X7SDD3</accession>
<dbReference type="InterPro" id="IPR045578">
    <property type="entry name" value="USP47_C"/>
</dbReference>
<dbReference type="EnsemblMetazoa" id="Aqu2.1.00067_001">
    <property type="protein sequence ID" value="Aqu2.1.00067_001"/>
    <property type="gene ID" value="Aqu2.1.00067"/>
</dbReference>
<feature type="domain" description="Ubiquitin carboxyl-terminal hydrolase 47 C-terminal" evidence="1">
    <location>
        <begin position="1"/>
        <end position="57"/>
    </location>
</feature>
<organism evidence="2">
    <name type="scientific">Amphimedon queenslandica</name>
    <name type="common">Sponge</name>
    <dbReference type="NCBI Taxonomy" id="400682"/>
    <lineage>
        <taxon>Eukaryota</taxon>
        <taxon>Metazoa</taxon>
        <taxon>Porifera</taxon>
        <taxon>Demospongiae</taxon>
        <taxon>Heteroscleromorpha</taxon>
        <taxon>Haplosclerida</taxon>
        <taxon>Niphatidae</taxon>
        <taxon>Amphimedon</taxon>
    </lineage>
</organism>
<reference evidence="2" key="1">
    <citation type="submission" date="2017-05" db="UniProtKB">
        <authorList>
            <consortium name="EnsemblMetazoa"/>
        </authorList>
    </citation>
    <scope>IDENTIFICATION</scope>
</reference>
<protein>
    <recommendedName>
        <fullName evidence="1">Ubiquitin carboxyl-terminal hydrolase 47 C-terminal domain-containing protein</fullName>
    </recommendedName>
</protein>
<evidence type="ECO:0000259" key="1">
    <source>
        <dbReference type="Pfam" id="PF19718"/>
    </source>
</evidence>